<evidence type="ECO:0000259" key="2">
    <source>
        <dbReference type="Pfam" id="PF00174"/>
    </source>
</evidence>
<dbReference type="EMBL" id="JAERQM010000002">
    <property type="protein sequence ID" value="MBU8543729.1"/>
    <property type="molecule type" value="Genomic_DNA"/>
</dbReference>
<keyword evidence="4" id="KW-1185">Reference proteome</keyword>
<dbReference type="Proteomes" id="UP000689967">
    <property type="component" value="Unassembled WGS sequence"/>
</dbReference>
<name>A0ABS6H501_9PROT</name>
<dbReference type="RefSeq" id="WP_216874320.1">
    <property type="nucleotide sequence ID" value="NZ_JAERQM010000002.1"/>
</dbReference>
<protein>
    <submittedName>
        <fullName evidence="3">Molybdopterin-dependent oxidoreductase</fullName>
    </submittedName>
</protein>
<sequence length="159" mass="17907">MRRRSLVLIPLLAALPVQAQPQRGRVILRVTGRITGAERSFDLAELEALGLEALRTRTTWTGADTLHFSGVPLARLLRAVGAQGDQLRATALNDYAVNLPREDADRHGAFLATRQDGVPLRVRDRGPIWLIYPWSARPDLDRSVYRDRAIWQLRHIDVS</sequence>
<evidence type="ECO:0000313" key="4">
    <source>
        <dbReference type="Proteomes" id="UP000689967"/>
    </source>
</evidence>
<reference evidence="3 4" key="1">
    <citation type="submission" date="2021-01" db="EMBL/GenBank/DDBJ databases">
        <title>Roseomonas sp. nov, a bacterium isolated from an oil production mixture in Yumen Oilfield.</title>
        <authorList>
            <person name="Wu D."/>
        </authorList>
    </citation>
    <scope>NUCLEOTIDE SEQUENCE [LARGE SCALE GENOMIC DNA]</scope>
    <source>
        <strain evidence="3 4">ROY-5-3</strain>
    </source>
</reference>
<dbReference type="Pfam" id="PF00174">
    <property type="entry name" value="Oxidored_molyb"/>
    <property type="match status" value="1"/>
</dbReference>
<feature type="signal peptide" evidence="1">
    <location>
        <begin position="1"/>
        <end position="19"/>
    </location>
</feature>
<proteinExistence type="predicted"/>
<keyword evidence="1" id="KW-0732">Signal</keyword>
<gene>
    <name evidence="3" type="ORF">JJQ90_08425</name>
</gene>
<comment type="caution">
    <text evidence="3">The sequence shown here is derived from an EMBL/GenBank/DDBJ whole genome shotgun (WGS) entry which is preliminary data.</text>
</comment>
<dbReference type="InterPro" id="IPR000572">
    <property type="entry name" value="OxRdtase_Mopterin-bd_dom"/>
</dbReference>
<evidence type="ECO:0000313" key="3">
    <source>
        <dbReference type="EMBL" id="MBU8543729.1"/>
    </source>
</evidence>
<evidence type="ECO:0000256" key="1">
    <source>
        <dbReference type="SAM" id="SignalP"/>
    </source>
</evidence>
<accession>A0ABS6H501</accession>
<feature type="domain" description="Oxidoreductase molybdopterin-binding" evidence="2">
    <location>
        <begin position="58"/>
        <end position="134"/>
    </location>
</feature>
<feature type="chain" id="PRO_5045561644" evidence="1">
    <location>
        <begin position="20"/>
        <end position="159"/>
    </location>
</feature>
<organism evidence="3 4">
    <name type="scientific">Falsiroseomonas oleicola</name>
    <dbReference type="NCBI Taxonomy" id="2801474"/>
    <lineage>
        <taxon>Bacteria</taxon>
        <taxon>Pseudomonadati</taxon>
        <taxon>Pseudomonadota</taxon>
        <taxon>Alphaproteobacteria</taxon>
        <taxon>Acetobacterales</taxon>
        <taxon>Roseomonadaceae</taxon>
        <taxon>Falsiroseomonas</taxon>
    </lineage>
</organism>